<feature type="domain" description="Phage capsid-like C-terminal" evidence="3">
    <location>
        <begin position="154"/>
        <end position="362"/>
    </location>
</feature>
<dbReference type="InterPro" id="IPR054612">
    <property type="entry name" value="Phage_capsid-like_C"/>
</dbReference>
<evidence type="ECO:0000256" key="2">
    <source>
        <dbReference type="SAM" id="MobiDB-lite"/>
    </source>
</evidence>
<proteinExistence type="predicted"/>
<evidence type="ECO:0000256" key="1">
    <source>
        <dbReference type="ARBA" id="ARBA00004328"/>
    </source>
</evidence>
<name>A0ABY1PIV7_9RHOB</name>
<dbReference type="SUPFAM" id="SSF56563">
    <property type="entry name" value="Major capsid protein gp5"/>
    <property type="match status" value="1"/>
</dbReference>
<keyword evidence="5" id="KW-1185">Reference proteome</keyword>
<organism evidence="4 5">
    <name type="scientific">Shimia sagamensis</name>
    <dbReference type="NCBI Taxonomy" id="1566352"/>
    <lineage>
        <taxon>Bacteria</taxon>
        <taxon>Pseudomonadati</taxon>
        <taxon>Pseudomonadota</taxon>
        <taxon>Alphaproteobacteria</taxon>
        <taxon>Rhodobacterales</taxon>
        <taxon>Roseobacteraceae</taxon>
    </lineage>
</organism>
<dbReference type="EMBL" id="FXTY01000011">
    <property type="protein sequence ID" value="SMP35330.1"/>
    <property type="molecule type" value="Genomic_DNA"/>
</dbReference>
<reference evidence="4 5" key="1">
    <citation type="submission" date="2017-05" db="EMBL/GenBank/DDBJ databases">
        <authorList>
            <person name="Varghese N."/>
            <person name="Submissions S."/>
        </authorList>
    </citation>
    <scope>NUCLEOTIDE SEQUENCE [LARGE SCALE GENOMIC DNA]</scope>
    <source>
        <strain evidence="4 5">DSM 29734</strain>
    </source>
</reference>
<comment type="subcellular location">
    <subcellularLocation>
        <location evidence="1">Virion</location>
    </subcellularLocation>
</comment>
<protein>
    <submittedName>
        <fullName evidence="4">Phage major capsid protein, HK97 family</fullName>
    </submittedName>
</protein>
<accession>A0ABY1PIV7</accession>
<gene>
    <name evidence="4" type="ORF">SAMN06265373_11170</name>
</gene>
<dbReference type="RefSeq" id="WP_283427856.1">
    <property type="nucleotide sequence ID" value="NZ_FXTY01000011.1"/>
</dbReference>
<evidence type="ECO:0000259" key="3">
    <source>
        <dbReference type="Pfam" id="PF05065"/>
    </source>
</evidence>
<evidence type="ECO:0000313" key="4">
    <source>
        <dbReference type="EMBL" id="SMP35330.1"/>
    </source>
</evidence>
<comment type="caution">
    <text evidence="4">The sequence shown here is derived from an EMBL/GenBank/DDBJ whole genome shotgun (WGS) entry which is preliminary data.</text>
</comment>
<dbReference type="Proteomes" id="UP001157961">
    <property type="component" value="Unassembled WGS sequence"/>
</dbReference>
<dbReference type="NCBIfam" id="TIGR01554">
    <property type="entry name" value="major_cap_HK97"/>
    <property type="match status" value="1"/>
</dbReference>
<feature type="region of interest" description="Disordered" evidence="2">
    <location>
        <begin position="404"/>
        <end position="427"/>
    </location>
</feature>
<sequence>MPKDTPLVSGDLRSEKMESQARKALQQRAYEVAFEAAAEDVNAAPQLAKTVARLEGEIEGMKAEAAKPVNVTVKAPAKPKSGTGQVQIRGLRMAAVRFAIGAIQHQTKRDPRAIAADLLGKGDQYQQAIRSATTPATTTAAGWAAELVRSDVREFYRDMEQASVFAQLVARAGLTIFDGANSVTWPMRADAQRGSMRPAWIQENATIPVVETRLASTTMNRFKLGAITTASNELLRTSNPDLLPLLEGFIRQDMSEALDADLLDPANPIQPTIRPASITNAAPNKASAGNNLASIVTDFKWLLGQASALRMIDPVVILHSDRVVGLQMVQGTGGTEQFPLRDEVAGGSLFGLPLIHSPYAPAGQAVITDAHAFKCVADPVEVDTSSAVTLAMASADGVIPAMSTQPEPPHPADEVGNDGSIHISDAASTLPPTEVRSMFQTNSTALRLIAPLSWTQMKPATSYLTGVTW</sequence>
<dbReference type="Pfam" id="PF05065">
    <property type="entry name" value="Phage_capsid"/>
    <property type="match status" value="1"/>
</dbReference>
<evidence type="ECO:0000313" key="5">
    <source>
        <dbReference type="Proteomes" id="UP001157961"/>
    </source>
</evidence>
<dbReference type="InterPro" id="IPR024455">
    <property type="entry name" value="Phage_capsid"/>
</dbReference>